<dbReference type="Pfam" id="PF21982">
    <property type="entry name" value="RecX_HTH1"/>
    <property type="match status" value="1"/>
</dbReference>
<evidence type="ECO:0000256" key="1">
    <source>
        <dbReference type="ARBA" id="ARBA00004496"/>
    </source>
</evidence>
<proteinExistence type="inferred from homology"/>
<dbReference type="RefSeq" id="WP_366921754.1">
    <property type="nucleotide sequence ID" value="NZ_CP121694.1"/>
</dbReference>
<dbReference type="KEGG" id="dbc:MFMK1_002170"/>
<evidence type="ECO:0000256" key="5">
    <source>
        <dbReference type="HAMAP-Rule" id="MF_01114"/>
    </source>
</evidence>
<dbReference type="InterPro" id="IPR053925">
    <property type="entry name" value="RecX_HTH_3rd"/>
</dbReference>
<evidence type="ECO:0000256" key="4">
    <source>
        <dbReference type="ARBA" id="ARBA00022490"/>
    </source>
</evidence>
<dbReference type="Pfam" id="PF02631">
    <property type="entry name" value="RecX_HTH2"/>
    <property type="match status" value="1"/>
</dbReference>
<dbReference type="Proteomes" id="UP001329915">
    <property type="component" value="Chromosome"/>
</dbReference>
<evidence type="ECO:0000313" key="10">
    <source>
        <dbReference type="Proteomes" id="UP001329915"/>
    </source>
</evidence>
<evidence type="ECO:0000313" key="9">
    <source>
        <dbReference type="EMBL" id="WRO22341.1"/>
    </source>
</evidence>
<evidence type="ECO:0000256" key="2">
    <source>
        <dbReference type="ARBA" id="ARBA00009695"/>
    </source>
</evidence>
<accession>A0AAU0UQ59</accession>
<dbReference type="GO" id="GO:0006282">
    <property type="term" value="P:regulation of DNA repair"/>
    <property type="evidence" value="ECO:0007669"/>
    <property type="project" value="UniProtKB-UniRule"/>
</dbReference>
<gene>
    <name evidence="5" type="primary">recX</name>
    <name evidence="9" type="ORF">MFMK1_002170</name>
</gene>
<feature type="domain" description="RecX second three-helical" evidence="6">
    <location>
        <begin position="51"/>
        <end position="92"/>
    </location>
</feature>
<dbReference type="InterPro" id="IPR053926">
    <property type="entry name" value="RecX_HTH_1st"/>
</dbReference>
<comment type="subcellular location">
    <subcellularLocation>
        <location evidence="1 5">Cytoplasm</location>
    </subcellularLocation>
</comment>
<sequence length="151" mass="17910">MSDKVMAAALRLLNFRWYTESELIDRLNRKGFESDEINNVMTELKSLGYVDDKRFVDQWVSQRKRLKPMGKIRIKHELQAKGVQREVVDKVLEEMLPQIEEHDIALSLADKKLKKNPRIEWRKLAAFLTRRGFSWEIVSRVGRELDINNQK</sequence>
<dbReference type="PANTHER" id="PTHR33602:SF1">
    <property type="entry name" value="REGULATORY PROTEIN RECX FAMILY PROTEIN"/>
    <property type="match status" value="1"/>
</dbReference>
<reference evidence="9 10" key="1">
    <citation type="submission" date="2023-04" db="EMBL/GenBank/DDBJ databases">
        <authorList>
            <person name="Hsu D."/>
        </authorList>
    </citation>
    <scope>NUCLEOTIDE SEQUENCE [LARGE SCALE GENOMIC DNA]</scope>
    <source>
        <strain evidence="9 10">MK1</strain>
    </source>
</reference>
<dbReference type="InterPro" id="IPR036388">
    <property type="entry name" value="WH-like_DNA-bd_sf"/>
</dbReference>
<keyword evidence="10" id="KW-1185">Reference proteome</keyword>
<evidence type="ECO:0000259" key="8">
    <source>
        <dbReference type="Pfam" id="PF21982"/>
    </source>
</evidence>
<organism evidence="9 10">
    <name type="scientific">Metallumcola ferriviriculae</name>
    <dbReference type="NCBI Taxonomy" id="3039180"/>
    <lineage>
        <taxon>Bacteria</taxon>
        <taxon>Bacillati</taxon>
        <taxon>Bacillota</taxon>
        <taxon>Clostridia</taxon>
        <taxon>Neomoorellales</taxon>
        <taxon>Desulfitibacteraceae</taxon>
        <taxon>Metallumcola</taxon>
    </lineage>
</organism>
<dbReference type="Pfam" id="PF21981">
    <property type="entry name" value="RecX_HTH3"/>
    <property type="match status" value="1"/>
</dbReference>
<dbReference type="HAMAP" id="MF_01114">
    <property type="entry name" value="RecX"/>
    <property type="match status" value="1"/>
</dbReference>
<dbReference type="PANTHER" id="PTHR33602">
    <property type="entry name" value="REGULATORY PROTEIN RECX FAMILY PROTEIN"/>
    <property type="match status" value="1"/>
</dbReference>
<name>A0AAU0UQ59_9FIRM</name>
<dbReference type="AlphaFoldDB" id="A0AAU0UQ59"/>
<protein>
    <recommendedName>
        <fullName evidence="3 5">Regulatory protein RecX</fullName>
    </recommendedName>
</protein>
<feature type="domain" description="RecX third three-helical" evidence="7">
    <location>
        <begin position="100"/>
        <end position="141"/>
    </location>
</feature>
<comment type="similarity">
    <text evidence="2 5">Belongs to the RecX family.</text>
</comment>
<feature type="domain" description="RecX first three-helical" evidence="8">
    <location>
        <begin position="7"/>
        <end position="44"/>
    </location>
</feature>
<comment type="function">
    <text evidence="5">Modulates RecA activity.</text>
</comment>
<evidence type="ECO:0000259" key="7">
    <source>
        <dbReference type="Pfam" id="PF21981"/>
    </source>
</evidence>
<dbReference type="InterPro" id="IPR003783">
    <property type="entry name" value="Regulatory_RecX"/>
</dbReference>
<dbReference type="GO" id="GO:0005737">
    <property type="term" value="C:cytoplasm"/>
    <property type="evidence" value="ECO:0007669"/>
    <property type="project" value="UniProtKB-SubCell"/>
</dbReference>
<evidence type="ECO:0000256" key="3">
    <source>
        <dbReference type="ARBA" id="ARBA00018111"/>
    </source>
</evidence>
<dbReference type="EMBL" id="CP121694">
    <property type="protein sequence ID" value="WRO22341.1"/>
    <property type="molecule type" value="Genomic_DNA"/>
</dbReference>
<keyword evidence="4 5" id="KW-0963">Cytoplasm</keyword>
<evidence type="ECO:0000259" key="6">
    <source>
        <dbReference type="Pfam" id="PF02631"/>
    </source>
</evidence>
<dbReference type="Gene3D" id="1.10.10.10">
    <property type="entry name" value="Winged helix-like DNA-binding domain superfamily/Winged helix DNA-binding domain"/>
    <property type="match status" value="3"/>
</dbReference>
<dbReference type="InterPro" id="IPR053924">
    <property type="entry name" value="RecX_HTH_2nd"/>
</dbReference>